<evidence type="ECO:0000313" key="2">
    <source>
        <dbReference type="Proteomes" id="UP000094819"/>
    </source>
</evidence>
<dbReference type="GeneID" id="30196924"/>
<comment type="caution">
    <text evidence="1">The sequence shown here is derived from an EMBL/GenBank/DDBJ whole genome shotgun (WGS) entry which is preliminary data.</text>
</comment>
<evidence type="ECO:0000313" key="1">
    <source>
        <dbReference type="EMBL" id="ODN82491.1"/>
    </source>
</evidence>
<reference evidence="1 2" key="1">
    <citation type="submission" date="2016-06" db="EMBL/GenBank/DDBJ databases">
        <title>Evolution of pathogenesis and genome organization in the Tremellales.</title>
        <authorList>
            <person name="Cuomo C."/>
            <person name="Litvintseva A."/>
            <person name="Heitman J."/>
            <person name="Chen Y."/>
            <person name="Sun S."/>
            <person name="Springer D."/>
            <person name="Dromer F."/>
            <person name="Young S."/>
            <person name="Zeng Q."/>
            <person name="Chapman S."/>
            <person name="Gujja S."/>
            <person name="Saif S."/>
            <person name="Birren B."/>
        </authorList>
    </citation>
    <scope>NUCLEOTIDE SEQUENCE [LARGE SCALE GENOMIC DNA]</scope>
    <source>
        <strain evidence="1 2">CBS 7118</strain>
    </source>
</reference>
<dbReference type="OrthoDB" id="2575734at2759"/>
<name>A0A1E3I3Q9_9TREE</name>
<dbReference type="AlphaFoldDB" id="A0A1E3I3Q9"/>
<sequence>MFSLRTLPHPCTLRIIHLLPPFFALLTAFFLVLSGVTGTRVGFYFLRVQYWGETEAGGEQGGGEVWEVGGLGSCEVGQECTGETTSPAHWGSIHSLLIFHLASIPISSPPFTTRELRLHRGSTMCPSCKTKEEARVAAEQEAEQAAANAK</sequence>
<protein>
    <submittedName>
        <fullName evidence="1">Uncharacterized protein</fullName>
    </submittedName>
</protein>
<proteinExistence type="predicted"/>
<dbReference type="Proteomes" id="UP000094819">
    <property type="component" value="Unassembled WGS sequence"/>
</dbReference>
<dbReference type="RefSeq" id="XP_019028318.1">
    <property type="nucleotide sequence ID" value="XM_019179701.1"/>
</dbReference>
<dbReference type="EMBL" id="AWGH01000040">
    <property type="protein sequence ID" value="ODN82491.1"/>
    <property type="molecule type" value="Genomic_DNA"/>
</dbReference>
<accession>A0A1E3I3Q9</accession>
<organism evidence="1 2">
    <name type="scientific">Cryptococcus wingfieldii CBS 7118</name>
    <dbReference type="NCBI Taxonomy" id="1295528"/>
    <lineage>
        <taxon>Eukaryota</taxon>
        <taxon>Fungi</taxon>
        <taxon>Dikarya</taxon>
        <taxon>Basidiomycota</taxon>
        <taxon>Agaricomycotina</taxon>
        <taxon>Tremellomycetes</taxon>
        <taxon>Tremellales</taxon>
        <taxon>Cryptococcaceae</taxon>
        <taxon>Cryptococcus</taxon>
    </lineage>
</organism>
<keyword evidence="2" id="KW-1185">Reference proteome</keyword>
<gene>
    <name evidence="1" type="ORF">L198_07713</name>
</gene>